<dbReference type="GO" id="GO:0046488">
    <property type="term" value="P:phosphatidylinositol metabolic process"/>
    <property type="evidence" value="ECO:0007669"/>
    <property type="project" value="TreeGrafter"/>
</dbReference>
<dbReference type="Gene3D" id="1.10.238.10">
    <property type="entry name" value="EF-hand"/>
    <property type="match status" value="1"/>
</dbReference>
<dbReference type="Gene3D" id="2.30.29.30">
    <property type="entry name" value="Pleckstrin-homology domain (PH domain)/Phosphotyrosine-binding domain (PTB)"/>
    <property type="match status" value="1"/>
</dbReference>
<dbReference type="GO" id="GO:0007214">
    <property type="term" value="P:gamma-aminobutyric acid signaling pathway"/>
    <property type="evidence" value="ECO:0007669"/>
    <property type="project" value="TreeGrafter"/>
</dbReference>
<organism evidence="3 4">
    <name type="scientific">Leptotrombidium deliense</name>
    <dbReference type="NCBI Taxonomy" id="299467"/>
    <lineage>
        <taxon>Eukaryota</taxon>
        <taxon>Metazoa</taxon>
        <taxon>Ecdysozoa</taxon>
        <taxon>Arthropoda</taxon>
        <taxon>Chelicerata</taxon>
        <taxon>Arachnida</taxon>
        <taxon>Acari</taxon>
        <taxon>Acariformes</taxon>
        <taxon>Trombidiformes</taxon>
        <taxon>Prostigmata</taxon>
        <taxon>Anystina</taxon>
        <taxon>Parasitengona</taxon>
        <taxon>Trombiculoidea</taxon>
        <taxon>Trombiculidae</taxon>
        <taxon>Leptotrombidium</taxon>
    </lineage>
</organism>
<dbReference type="PANTHER" id="PTHR10336:SF196">
    <property type="entry name" value="PHOSPHOINOSITIDE PHOSPHOLIPASE C"/>
    <property type="match status" value="1"/>
</dbReference>
<comment type="caution">
    <text evidence="3">The sequence shown here is derived from an EMBL/GenBank/DDBJ whole genome shotgun (WGS) entry which is preliminary data.</text>
</comment>
<dbReference type="InterPro" id="IPR001192">
    <property type="entry name" value="PI-PLC_fam"/>
</dbReference>
<dbReference type="OrthoDB" id="269822at2759"/>
<gene>
    <name evidence="3" type="ORF">B4U80_04298</name>
</gene>
<dbReference type="InterPro" id="IPR011992">
    <property type="entry name" value="EF-hand-dom_pair"/>
</dbReference>
<dbReference type="STRING" id="299467.A0A443SBH5"/>
<feature type="domain" description="EF-hand" evidence="2">
    <location>
        <begin position="83"/>
        <end position="118"/>
    </location>
</feature>
<proteinExistence type="predicted"/>
<dbReference type="InterPro" id="IPR001849">
    <property type="entry name" value="PH_domain"/>
</dbReference>
<evidence type="ECO:0000259" key="1">
    <source>
        <dbReference type="PROSITE" id="PS50003"/>
    </source>
</evidence>
<dbReference type="InterPro" id="IPR011993">
    <property type="entry name" value="PH-like_dom_sf"/>
</dbReference>
<dbReference type="Proteomes" id="UP000288716">
    <property type="component" value="Unassembled WGS sequence"/>
</dbReference>
<protein>
    <submittedName>
        <fullName evidence="3">Inactive phospholipase C-like protein 2</fullName>
    </submittedName>
</protein>
<dbReference type="PROSITE" id="PS50222">
    <property type="entry name" value="EF_HAND_2"/>
    <property type="match status" value="1"/>
</dbReference>
<dbReference type="FunFam" id="2.30.29.30:FF:000025">
    <property type="entry name" value="Phosphoinositide phospholipase C"/>
    <property type="match status" value="1"/>
</dbReference>
<dbReference type="GO" id="GO:0051209">
    <property type="term" value="P:release of sequestered calcium ion into cytosol"/>
    <property type="evidence" value="ECO:0007669"/>
    <property type="project" value="TreeGrafter"/>
</dbReference>
<dbReference type="GO" id="GO:0048015">
    <property type="term" value="P:phosphatidylinositol-mediated signaling"/>
    <property type="evidence" value="ECO:0007669"/>
    <property type="project" value="TreeGrafter"/>
</dbReference>
<feature type="domain" description="PH" evidence="1">
    <location>
        <begin position="1"/>
        <end position="69"/>
    </location>
</feature>
<dbReference type="PROSITE" id="PS50003">
    <property type="entry name" value="PH_DOMAIN"/>
    <property type="match status" value="1"/>
</dbReference>
<evidence type="ECO:0000313" key="4">
    <source>
        <dbReference type="Proteomes" id="UP000288716"/>
    </source>
</evidence>
<keyword evidence="4" id="KW-1185">Reference proteome</keyword>
<accession>A0A443SBH5</accession>
<dbReference type="SUPFAM" id="SSF47473">
    <property type="entry name" value="EF-hand"/>
    <property type="match status" value="1"/>
</dbReference>
<dbReference type="GO" id="GO:0032228">
    <property type="term" value="P:regulation of synaptic transmission, GABAergic"/>
    <property type="evidence" value="ECO:0007669"/>
    <property type="project" value="TreeGrafter"/>
</dbReference>
<dbReference type="AlphaFoldDB" id="A0A443SBH5"/>
<dbReference type="SUPFAM" id="SSF50729">
    <property type="entry name" value="PH domain-like"/>
    <property type="match status" value="1"/>
</dbReference>
<dbReference type="GO" id="GO:0004435">
    <property type="term" value="F:phosphatidylinositol-4,5-bisphosphate phospholipase C activity"/>
    <property type="evidence" value="ECO:0007669"/>
    <property type="project" value="TreeGrafter"/>
</dbReference>
<sequence length="167" mass="19168">MLLVNIRSVREVRTGKNTEVLKMKEICGAYAENCAFSIIYGDEFESLDLIASTPEEANAWVTGINYLIGASKTTDTLESRQTMREKWLQEVFDEADADCKGLLDECEAIALMKKLNNQLCIQQLKQKIMEFDHGKDEEERGKINKKLFVSLFKETSTRPDIYFILVR</sequence>
<name>A0A443SBH5_9ACAR</name>
<dbReference type="PANTHER" id="PTHR10336">
    <property type="entry name" value="PHOSPHOINOSITIDE-SPECIFIC PHOSPHOLIPASE C FAMILY PROTEIN"/>
    <property type="match status" value="1"/>
</dbReference>
<evidence type="ECO:0000313" key="3">
    <source>
        <dbReference type="EMBL" id="RWS24824.1"/>
    </source>
</evidence>
<dbReference type="VEuPathDB" id="VectorBase:LDEU007216"/>
<dbReference type="Pfam" id="PF16457">
    <property type="entry name" value="PH_12"/>
    <property type="match status" value="1"/>
</dbReference>
<dbReference type="EMBL" id="NCKV01004358">
    <property type="protein sequence ID" value="RWS24824.1"/>
    <property type="molecule type" value="Genomic_DNA"/>
</dbReference>
<evidence type="ECO:0000259" key="2">
    <source>
        <dbReference type="PROSITE" id="PS50222"/>
    </source>
</evidence>
<dbReference type="InterPro" id="IPR002048">
    <property type="entry name" value="EF_hand_dom"/>
</dbReference>
<dbReference type="GO" id="GO:0005509">
    <property type="term" value="F:calcium ion binding"/>
    <property type="evidence" value="ECO:0007669"/>
    <property type="project" value="InterPro"/>
</dbReference>
<reference evidence="3 4" key="1">
    <citation type="journal article" date="2018" name="Gigascience">
        <title>Genomes of trombidid mites reveal novel predicted allergens and laterally-transferred genes associated with secondary metabolism.</title>
        <authorList>
            <person name="Dong X."/>
            <person name="Chaisiri K."/>
            <person name="Xia D."/>
            <person name="Armstrong S.D."/>
            <person name="Fang Y."/>
            <person name="Donnelly M.J."/>
            <person name="Kadowaki T."/>
            <person name="McGarry J.W."/>
            <person name="Darby A.C."/>
            <person name="Makepeace B.L."/>
        </authorList>
    </citation>
    <scope>NUCLEOTIDE SEQUENCE [LARGE SCALE GENOMIC DNA]</scope>
    <source>
        <strain evidence="3">UoL-UT</strain>
    </source>
</reference>